<evidence type="ECO:0000313" key="2">
    <source>
        <dbReference type="Proteomes" id="UP000318307"/>
    </source>
</evidence>
<reference evidence="1 2" key="1">
    <citation type="submission" date="2019-07" db="EMBL/GenBank/DDBJ databases">
        <title>Genome sequencing of 100 strains of the haloalkaliphilic chemolithoautotrophic sulfur-oxidizing bacterium Thioalkalivibrio.</title>
        <authorList>
            <person name="Muyzer G."/>
        </authorList>
    </citation>
    <scope>NUCLEOTIDE SEQUENCE [LARGE SCALE GENOMIC DNA]</scope>
    <source>
        <strain evidence="1 2">ASO4-4</strain>
    </source>
</reference>
<proteinExistence type="predicted"/>
<evidence type="ECO:0000313" key="1">
    <source>
        <dbReference type="EMBL" id="TWI68510.1"/>
    </source>
</evidence>
<dbReference type="RefSeq" id="WP_144685589.1">
    <property type="nucleotide sequence ID" value="NZ_VLLC01000021.1"/>
</dbReference>
<dbReference type="Proteomes" id="UP000318307">
    <property type="component" value="Unassembled WGS sequence"/>
</dbReference>
<dbReference type="AlphaFoldDB" id="A0A562RJI8"/>
<organism evidence="1 2">
    <name type="scientific">Desulfobotulus alkaliphilus</name>
    <dbReference type="NCBI Taxonomy" id="622671"/>
    <lineage>
        <taxon>Bacteria</taxon>
        <taxon>Pseudomonadati</taxon>
        <taxon>Thermodesulfobacteriota</taxon>
        <taxon>Desulfobacteria</taxon>
        <taxon>Desulfobacterales</taxon>
        <taxon>Desulfobacteraceae</taxon>
        <taxon>Desulfobotulus</taxon>
    </lineage>
</organism>
<dbReference type="EMBL" id="VLLC01000021">
    <property type="protein sequence ID" value="TWI68510.1"/>
    <property type="molecule type" value="Genomic_DNA"/>
</dbReference>
<protein>
    <submittedName>
        <fullName evidence="1">Uncharacterized protein</fullName>
    </submittedName>
</protein>
<keyword evidence="2" id="KW-1185">Reference proteome</keyword>
<name>A0A562RJI8_9BACT</name>
<accession>A0A562RJI8</accession>
<dbReference type="OrthoDB" id="9842434at2"/>
<gene>
    <name evidence="1" type="ORF">LZ24_02482</name>
</gene>
<comment type="caution">
    <text evidence="1">The sequence shown here is derived from an EMBL/GenBank/DDBJ whole genome shotgun (WGS) entry which is preliminary data.</text>
</comment>
<sequence length="78" mass="8532">MFECPHCHQKTKSTTIDPLFIHAMLRGDASPVTCVHCGINYYGRIEAVCMGSIDPAFVGSTPAPYRGAADIPHTQYHP</sequence>